<sequence length="472" mass="48572">MTAAPPGSAALGAARAAAGFEPEADGLPVPRRYRAVLAIALGIVLAVLDTSVVNVALPTMARELHASAASSVWILSGYQLAIVATLLPLAALGERVGYRRVYMAGLLLFTASSLLCALAPSLSWLVAARVLQGFGAAGIMSVNGALVRFTYPHALLGRGVGLNALVVSLAFAIGPSVAAFILFLGPWPWLFAVNLPVGLLAIAISMRSLPASPLSPSPMNWRAAILTAGSFALFFLSVGALLRGQRPLVAGAGVLLALLCGVVLLRLEREDPHPLIPVDLLRIPVFRLSVLSSMCAFTAQMLTLVAMPFLLETVLHRPTTIVGIVMTAWPLALGVVGLLAGRLSDRLPGAALGGIGMVLLSIGLAALAALSGPGGRDWLLAGGMTLGGIGFGLFQSPNNRILLSSGPRHRTGAAAGMLATGRLLGMTAGAILATVCFHLVPAHAPRWDFVIGAALALLAAVSSLQRLSRRAA</sequence>
<feature type="transmembrane region" description="Helical" evidence="7">
    <location>
        <begin position="288"/>
        <end position="309"/>
    </location>
</feature>
<feature type="transmembrane region" description="Helical" evidence="7">
    <location>
        <begin position="352"/>
        <end position="372"/>
    </location>
</feature>
<dbReference type="SUPFAM" id="SSF103473">
    <property type="entry name" value="MFS general substrate transporter"/>
    <property type="match status" value="1"/>
</dbReference>
<dbReference type="Proteomes" id="UP001524547">
    <property type="component" value="Unassembled WGS sequence"/>
</dbReference>
<dbReference type="PRINTS" id="PR01036">
    <property type="entry name" value="TCRTETB"/>
</dbReference>
<evidence type="ECO:0000256" key="4">
    <source>
        <dbReference type="ARBA" id="ARBA00022692"/>
    </source>
</evidence>
<keyword evidence="2" id="KW-0813">Transport</keyword>
<keyword evidence="3" id="KW-1003">Cell membrane</keyword>
<dbReference type="InterPro" id="IPR011701">
    <property type="entry name" value="MFS"/>
</dbReference>
<gene>
    <name evidence="9" type="ORF">NFI88_08875</name>
</gene>
<dbReference type="PROSITE" id="PS50850">
    <property type="entry name" value="MFS"/>
    <property type="match status" value="1"/>
</dbReference>
<reference evidence="9 10" key="1">
    <citation type="submission" date="2022-06" db="EMBL/GenBank/DDBJ databases">
        <title>Rhizosaccharibacter gen. nov. sp. nov. KSS12, endophytic bacteria isolated from sugarcane.</title>
        <authorList>
            <person name="Pitiwittayakul N."/>
        </authorList>
    </citation>
    <scope>NUCLEOTIDE SEQUENCE [LARGE SCALE GENOMIC DNA]</scope>
    <source>
        <strain evidence="9 10">KSS12</strain>
    </source>
</reference>
<evidence type="ECO:0000256" key="7">
    <source>
        <dbReference type="SAM" id="Phobius"/>
    </source>
</evidence>
<accession>A0ABT1VX69</accession>
<feature type="transmembrane region" description="Helical" evidence="7">
    <location>
        <begin position="321"/>
        <end position="340"/>
    </location>
</feature>
<comment type="caution">
    <text evidence="9">The sequence shown here is derived from an EMBL/GenBank/DDBJ whole genome shotgun (WGS) entry which is preliminary data.</text>
</comment>
<evidence type="ECO:0000256" key="2">
    <source>
        <dbReference type="ARBA" id="ARBA00022448"/>
    </source>
</evidence>
<dbReference type="InterPro" id="IPR036259">
    <property type="entry name" value="MFS_trans_sf"/>
</dbReference>
<protein>
    <submittedName>
        <fullName evidence="9">MFS transporter</fullName>
    </submittedName>
</protein>
<feature type="transmembrane region" description="Helical" evidence="7">
    <location>
        <begin position="378"/>
        <end position="394"/>
    </location>
</feature>
<comment type="subcellular location">
    <subcellularLocation>
        <location evidence="1">Cell membrane</location>
        <topology evidence="1">Multi-pass membrane protein</topology>
    </subcellularLocation>
</comment>
<dbReference type="CDD" id="cd17321">
    <property type="entry name" value="MFS_MMR_MDR_like"/>
    <property type="match status" value="1"/>
</dbReference>
<keyword evidence="5 7" id="KW-1133">Transmembrane helix</keyword>
<evidence type="ECO:0000256" key="5">
    <source>
        <dbReference type="ARBA" id="ARBA00022989"/>
    </source>
</evidence>
<feature type="transmembrane region" description="Helical" evidence="7">
    <location>
        <begin position="415"/>
        <end position="440"/>
    </location>
</feature>
<feature type="domain" description="Major facilitator superfamily (MFS) profile" evidence="8">
    <location>
        <begin position="35"/>
        <end position="471"/>
    </location>
</feature>
<evidence type="ECO:0000256" key="3">
    <source>
        <dbReference type="ARBA" id="ARBA00022475"/>
    </source>
</evidence>
<feature type="transmembrane region" description="Helical" evidence="7">
    <location>
        <begin position="104"/>
        <end position="127"/>
    </location>
</feature>
<keyword evidence="10" id="KW-1185">Reference proteome</keyword>
<dbReference type="Pfam" id="PF07690">
    <property type="entry name" value="MFS_1"/>
    <property type="match status" value="2"/>
</dbReference>
<feature type="transmembrane region" description="Helical" evidence="7">
    <location>
        <begin position="133"/>
        <end position="151"/>
    </location>
</feature>
<feature type="transmembrane region" description="Helical" evidence="7">
    <location>
        <begin position="163"/>
        <end position="183"/>
    </location>
</feature>
<evidence type="ECO:0000256" key="1">
    <source>
        <dbReference type="ARBA" id="ARBA00004651"/>
    </source>
</evidence>
<evidence type="ECO:0000313" key="9">
    <source>
        <dbReference type="EMBL" id="MCQ8240947.1"/>
    </source>
</evidence>
<dbReference type="PANTHER" id="PTHR42718:SF46">
    <property type="entry name" value="BLR6921 PROTEIN"/>
    <property type="match status" value="1"/>
</dbReference>
<feature type="transmembrane region" description="Helical" evidence="7">
    <location>
        <begin position="72"/>
        <end position="92"/>
    </location>
</feature>
<keyword evidence="6 7" id="KW-0472">Membrane</keyword>
<evidence type="ECO:0000259" key="8">
    <source>
        <dbReference type="PROSITE" id="PS50850"/>
    </source>
</evidence>
<dbReference type="RefSeq" id="WP_422919694.1">
    <property type="nucleotide sequence ID" value="NZ_JAMZEJ010000005.1"/>
</dbReference>
<feature type="transmembrane region" description="Helical" evidence="7">
    <location>
        <begin position="189"/>
        <end position="209"/>
    </location>
</feature>
<feature type="transmembrane region" description="Helical" evidence="7">
    <location>
        <begin position="248"/>
        <end position="267"/>
    </location>
</feature>
<organism evidence="9 10">
    <name type="scientific">Rhizosaccharibacter radicis</name>
    <dbReference type="NCBI Taxonomy" id="2782605"/>
    <lineage>
        <taxon>Bacteria</taxon>
        <taxon>Pseudomonadati</taxon>
        <taxon>Pseudomonadota</taxon>
        <taxon>Alphaproteobacteria</taxon>
        <taxon>Acetobacterales</taxon>
        <taxon>Acetobacteraceae</taxon>
        <taxon>Rhizosaccharibacter</taxon>
    </lineage>
</organism>
<feature type="transmembrane region" description="Helical" evidence="7">
    <location>
        <begin position="35"/>
        <end position="57"/>
    </location>
</feature>
<dbReference type="EMBL" id="JAMZEJ010000005">
    <property type="protein sequence ID" value="MCQ8240947.1"/>
    <property type="molecule type" value="Genomic_DNA"/>
</dbReference>
<dbReference type="Gene3D" id="1.20.1720.10">
    <property type="entry name" value="Multidrug resistance protein D"/>
    <property type="match status" value="1"/>
</dbReference>
<proteinExistence type="predicted"/>
<name>A0ABT1VX69_9PROT</name>
<feature type="transmembrane region" description="Helical" evidence="7">
    <location>
        <begin position="446"/>
        <end position="464"/>
    </location>
</feature>
<dbReference type="InterPro" id="IPR020846">
    <property type="entry name" value="MFS_dom"/>
</dbReference>
<evidence type="ECO:0000256" key="6">
    <source>
        <dbReference type="ARBA" id="ARBA00023136"/>
    </source>
</evidence>
<feature type="transmembrane region" description="Helical" evidence="7">
    <location>
        <begin position="221"/>
        <end position="242"/>
    </location>
</feature>
<dbReference type="Gene3D" id="1.20.1250.20">
    <property type="entry name" value="MFS general substrate transporter like domains"/>
    <property type="match status" value="1"/>
</dbReference>
<keyword evidence="4 7" id="KW-0812">Transmembrane</keyword>
<evidence type="ECO:0000313" key="10">
    <source>
        <dbReference type="Proteomes" id="UP001524547"/>
    </source>
</evidence>
<dbReference type="PANTHER" id="PTHR42718">
    <property type="entry name" value="MAJOR FACILITATOR SUPERFAMILY MULTIDRUG TRANSPORTER MFSC"/>
    <property type="match status" value="1"/>
</dbReference>